<dbReference type="GO" id="GO:0008757">
    <property type="term" value="F:S-adenosylmethionine-dependent methyltransferase activity"/>
    <property type="evidence" value="ECO:0007669"/>
    <property type="project" value="InterPro"/>
</dbReference>
<gene>
    <name evidence="2" type="ORF">CBRE1094_LOCUS22086</name>
</gene>
<organism evidence="2">
    <name type="scientific">Haptolina brevifila</name>
    <dbReference type="NCBI Taxonomy" id="156173"/>
    <lineage>
        <taxon>Eukaryota</taxon>
        <taxon>Haptista</taxon>
        <taxon>Haptophyta</taxon>
        <taxon>Prymnesiophyceae</taxon>
        <taxon>Prymnesiales</taxon>
        <taxon>Prymnesiaceae</taxon>
        <taxon>Haptolina</taxon>
    </lineage>
</organism>
<dbReference type="SUPFAM" id="SSF53335">
    <property type="entry name" value="S-adenosyl-L-methionine-dependent methyltransferases"/>
    <property type="match status" value="1"/>
</dbReference>
<dbReference type="Gene3D" id="3.40.50.150">
    <property type="entry name" value="Vaccinia Virus protein VP39"/>
    <property type="match status" value="1"/>
</dbReference>
<protein>
    <recommendedName>
        <fullName evidence="1">Methyltransferase type 11 domain-containing protein</fullName>
    </recommendedName>
</protein>
<evidence type="ECO:0000313" key="2">
    <source>
        <dbReference type="EMBL" id="CAD9469191.1"/>
    </source>
</evidence>
<accession>A0A7S2GU10</accession>
<name>A0A7S2GU10_9EUKA</name>
<dbReference type="InterPro" id="IPR013216">
    <property type="entry name" value="Methyltransf_11"/>
</dbReference>
<dbReference type="AlphaFoldDB" id="A0A7S2GU10"/>
<dbReference type="InterPro" id="IPR029063">
    <property type="entry name" value="SAM-dependent_MTases_sf"/>
</dbReference>
<sequence length="277" mass="31038">MPPVSELCTHLVGPLCTAIPATQGPLPAHLRRSWQSSDPLLRQHRIRYLQLGGDTWNRCGPGWLNVDANYDVGDGAPSANVIATDDTDRKIMRHEVSAHSRLPFANNSFQLVYSEHMLEHMLPVKGGGVNFLSEAYRVLVPGGVLRIVTPDLAKYVCSFVEPSNTFLERHGERFQPMQLLGNAKGGITRAGVFNNIFRNYGHMWIYDFDELRHAVHTAGIDPSLACRSSRNGRGMPPWASQVLRRANEPRNSTQTCWLDQAVRKDESMYVLLIKPLV</sequence>
<evidence type="ECO:0000259" key="1">
    <source>
        <dbReference type="Pfam" id="PF08241"/>
    </source>
</evidence>
<reference evidence="2" key="1">
    <citation type="submission" date="2021-01" db="EMBL/GenBank/DDBJ databases">
        <authorList>
            <person name="Corre E."/>
            <person name="Pelletier E."/>
            <person name="Niang G."/>
            <person name="Scheremetjew M."/>
            <person name="Finn R."/>
            <person name="Kale V."/>
            <person name="Holt S."/>
            <person name="Cochrane G."/>
            <person name="Meng A."/>
            <person name="Brown T."/>
            <person name="Cohen L."/>
        </authorList>
    </citation>
    <scope>NUCLEOTIDE SEQUENCE</scope>
    <source>
        <strain evidence="2">UTEX LB 985</strain>
    </source>
</reference>
<proteinExistence type="predicted"/>
<dbReference type="EMBL" id="HBGU01040481">
    <property type="protein sequence ID" value="CAD9469191.1"/>
    <property type="molecule type" value="Transcribed_RNA"/>
</dbReference>
<dbReference type="Pfam" id="PF08241">
    <property type="entry name" value="Methyltransf_11"/>
    <property type="match status" value="1"/>
</dbReference>
<feature type="domain" description="Methyltransferase type 11" evidence="1">
    <location>
        <begin position="92"/>
        <end position="146"/>
    </location>
</feature>
<dbReference type="CDD" id="cd02440">
    <property type="entry name" value="AdoMet_MTases"/>
    <property type="match status" value="1"/>
</dbReference>